<keyword evidence="2" id="KW-1185">Reference proteome</keyword>
<dbReference type="RefSeq" id="WP_129835263.1">
    <property type="nucleotide sequence ID" value="NZ_CP035704.1"/>
</dbReference>
<dbReference type="EMBL" id="CP035704">
    <property type="protein sequence ID" value="QBB71849.1"/>
    <property type="molecule type" value="Genomic_DNA"/>
</dbReference>
<dbReference type="OrthoDB" id="5015098at2"/>
<accession>A0A411HMZ2</accession>
<sequence length="613" mass="64478">MSNDSTSPIMRLLLSTQAPRCTPGRITRAAAPWLVFALSVIGVLISANPALALSVTQPSAATVIAAGDDYATQVLGNAWDMSDAVDIDTEESGLMSSQVFSAGIFSGATTGNGASIYPLFMGYSGSINLSRGANFPIATSHYRYVTIKLRVHSASQNVNLYFLLEPNSYSTGTYGASHYFPLVANQWTTVTIDMINDVYPAPTSGIQWTDQASITGLRIDPANGTGVSYDIDWIRLTAPATTAQKTSVQWTDSGYTGTYKIEALDIGSAPVSYTLAAAASGTSYLADTTFLAPGQYQIKVTRNGDSTTASSATFRINNPAQIALTSPSVRGEQAQNFASVVVGNSWGPPPSGGVFSATDFLSIVNFSNVSYTNPAGTFSARPTNNDPNLRLNQGGHTIDPTLYRSLCFTMQVSGARNVGLGSVARFFWSSNGTNLTTSGPIVLDTGLSEYCMADLATVQLDNTAGGTWLAGSKILLRLDPHEFPVSSACTSTPTPASCYDVQLNSVVLSPFAQANPGYTFTWNLADADNTSATLNLYLDPDNTPGNGNEIAIGSVAANNGNGQLVWPGSSAIQYGTYHVLVVADDGVNSVSQYAGGVIVIGARDGIFRNGFEN</sequence>
<reference evidence="1 2" key="1">
    <citation type="submission" date="2019-01" db="EMBL/GenBank/DDBJ databases">
        <title>Pseudolysobacter antarctica gen. nov., sp. nov., isolated from Fildes Peninsula, Antarctica.</title>
        <authorList>
            <person name="Wei Z."/>
            <person name="Peng F."/>
        </authorList>
    </citation>
    <scope>NUCLEOTIDE SEQUENCE [LARGE SCALE GENOMIC DNA]</scope>
    <source>
        <strain evidence="1 2">AQ6-296</strain>
    </source>
</reference>
<gene>
    <name evidence="1" type="ORF">ELE36_16630</name>
</gene>
<evidence type="ECO:0000313" key="2">
    <source>
        <dbReference type="Proteomes" id="UP000291562"/>
    </source>
</evidence>
<dbReference type="KEGG" id="xbc:ELE36_16630"/>
<evidence type="ECO:0000313" key="1">
    <source>
        <dbReference type="EMBL" id="QBB71849.1"/>
    </source>
</evidence>
<proteinExistence type="predicted"/>
<dbReference type="AlphaFoldDB" id="A0A411HMZ2"/>
<dbReference type="Proteomes" id="UP000291562">
    <property type="component" value="Chromosome"/>
</dbReference>
<organism evidence="1 2">
    <name type="scientific">Pseudolysobacter antarcticus</name>
    <dbReference type="NCBI Taxonomy" id="2511995"/>
    <lineage>
        <taxon>Bacteria</taxon>
        <taxon>Pseudomonadati</taxon>
        <taxon>Pseudomonadota</taxon>
        <taxon>Gammaproteobacteria</taxon>
        <taxon>Lysobacterales</taxon>
        <taxon>Rhodanobacteraceae</taxon>
        <taxon>Pseudolysobacter</taxon>
    </lineage>
</organism>
<protein>
    <submittedName>
        <fullName evidence="1">Uncharacterized protein</fullName>
    </submittedName>
</protein>
<name>A0A411HMZ2_9GAMM</name>